<keyword evidence="5" id="KW-0694">RNA-binding</keyword>
<comment type="subcellular location">
    <subcellularLocation>
        <location evidence="1 5">Cytoplasm</location>
    </subcellularLocation>
</comment>
<accession>A0A9Y1BTW0</accession>
<sequence length="109" mass="12910">MLRKKRYFVLYPEYFDKKLTRNQGRKVPKNKAVDDCSLAKLVFACKHLNYDYVVEKEKKYSKNWWNSEGRILINPESAKNKSVLINDVANIARKLKKKTQQSGKTKKKK</sequence>
<dbReference type="Proteomes" id="UP001200513">
    <property type="component" value="Chromosome"/>
</dbReference>
<keyword evidence="3 5" id="KW-0733">Signal recognition particle</keyword>
<dbReference type="InterPro" id="IPR022938">
    <property type="entry name" value="SRP19_arc-type"/>
</dbReference>
<comment type="similarity">
    <text evidence="5">Belongs to the SRP19 family.</text>
</comment>
<dbReference type="PANTHER" id="PTHR17453">
    <property type="entry name" value="SIGNAL RECOGNITION PARTICLE 19 KD PROTEIN"/>
    <property type="match status" value="1"/>
</dbReference>
<dbReference type="GO" id="GO:0006617">
    <property type="term" value="P:SRP-dependent cotranslational protein targeting to membrane, signal sequence recognition"/>
    <property type="evidence" value="ECO:0007669"/>
    <property type="project" value="TreeGrafter"/>
</dbReference>
<name>A0A9Y1BTW0_9ARCH</name>
<evidence type="ECO:0000256" key="4">
    <source>
        <dbReference type="ARBA" id="ARBA00023274"/>
    </source>
</evidence>
<dbReference type="Pfam" id="PF01922">
    <property type="entry name" value="SRP19"/>
    <property type="match status" value="1"/>
</dbReference>
<evidence type="ECO:0000313" key="6">
    <source>
        <dbReference type="EMBL" id="UJG44735.1"/>
    </source>
</evidence>
<organism evidence="6">
    <name type="scientific">Candidatus Heimdallarchaeum endolithica</name>
    <dbReference type="NCBI Taxonomy" id="2876572"/>
    <lineage>
        <taxon>Archaea</taxon>
        <taxon>Promethearchaeati</taxon>
        <taxon>Candidatus Heimdallarchaeota</taxon>
        <taxon>Candidatus Heimdallarchaeia (ex Rinke et al. 2021) (nom. nud.)</taxon>
        <taxon>Candidatus Heimdallarchaeales</taxon>
        <taxon>Candidatus Heimdallarchaeaceae</taxon>
        <taxon>Candidatus Heimdallarchaeum</taxon>
    </lineage>
</organism>
<reference evidence="6" key="1">
    <citation type="journal article" date="2022" name="Nat. Microbiol.">
        <title>Unique mobile elements and scalable gene flow at the prokaryote-eukaryote boundary revealed by circularized Asgard archaea genomes.</title>
        <authorList>
            <person name="Wu F."/>
            <person name="Speth D.R."/>
            <person name="Philosof A."/>
            <person name="Cremiere A."/>
            <person name="Narayanan A."/>
            <person name="Barco R.A."/>
            <person name="Connon S.A."/>
            <person name="Amend J.P."/>
            <person name="Antoshechkin I.A."/>
            <person name="Orphan V.J."/>
        </authorList>
    </citation>
    <scope>NUCLEOTIDE SEQUENCE</scope>
    <source>
        <strain evidence="6">PR6</strain>
    </source>
</reference>
<keyword evidence="2 5" id="KW-0963">Cytoplasm</keyword>
<dbReference type="EMBL" id="CP084167">
    <property type="protein sequence ID" value="UJG44735.1"/>
    <property type="molecule type" value="Genomic_DNA"/>
</dbReference>
<dbReference type="GO" id="GO:0008312">
    <property type="term" value="F:7S RNA binding"/>
    <property type="evidence" value="ECO:0007669"/>
    <property type="project" value="UniProtKB-UniRule"/>
</dbReference>
<dbReference type="InterPro" id="IPR036521">
    <property type="entry name" value="SRP19-like_sf"/>
</dbReference>
<dbReference type="GO" id="GO:0048500">
    <property type="term" value="C:signal recognition particle"/>
    <property type="evidence" value="ECO:0007669"/>
    <property type="project" value="UniProtKB-UniRule"/>
</dbReference>
<dbReference type="InterPro" id="IPR002778">
    <property type="entry name" value="Signal_recog_particle_SRP19"/>
</dbReference>
<evidence type="ECO:0000256" key="5">
    <source>
        <dbReference type="HAMAP-Rule" id="MF_00305"/>
    </source>
</evidence>
<proteinExistence type="inferred from homology"/>
<comment type="function">
    <text evidence="5">Involved in targeting and insertion of nascent membrane proteins into the cytoplasmic membrane. Binds directly to 7S RNA and mediates binding of the 54 kDa subunit of the SRP.</text>
</comment>
<dbReference type="Gene3D" id="3.30.56.30">
    <property type="entry name" value="Signal recognition particle, SRP19-like subunit"/>
    <property type="match status" value="1"/>
</dbReference>
<evidence type="ECO:0000256" key="1">
    <source>
        <dbReference type="ARBA" id="ARBA00004496"/>
    </source>
</evidence>
<dbReference type="AlphaFoldDB" id="A0A9Y1BTW0"/>
<comment type="subunit">
    <text evidence="5">Part of the signal recognition particle protein translocation system, which is composed of SRP and FtsY. Archaeal SRP consists of a 7S RNA molecule of 300 nucleotides and two protein subunits: SRP54 and SRP19.</text>
</comment>
<dbReference type="PANTHER" id="PTHR17453:SF0">
    <property type="entry name" value="SIGNAL RECOGNITION PARTICLE 19 KDA PROTEIN"/>
    <property type="match status" value="1"/>
</dbReference>
<evidence type="ECO:0000256" key="3">
    <source>
        <dbReference type="ARBA" id="ARBA00023135"/>
    </source>
</evidence>
<keyword evidence="4 5" id="KW-0687">Ribonucleoprotein</keyword>
<gene>
    <name evidence="5" type="primary">srp19</name>
    <name evidence="6" type="ORF">K9W46_06020</name>
</gene>
<evidence type="ECO:0000256" key="2">
    <source>
        <dbReference type="ARBA" id="ARBA00022490"/>
    </source>
</evidence>
<dbReference type="SUPFAM" id="SSF69695">
    <property type="entry name" value="SRP19"/>
    <property type="match status" value="1"/>
</dbReference>
<dbReference type="HAMAP" id="MF_00305">
    <property type="entry name" value="SRP19"/>
    <property type="match status" value="1"/>
</dbReference>
<protein>
    <recommendedName>
        <fullName evidence="5">Signal recognition particle 19 kDa protein</fullName>
        <shortName evidence="5">SRP19</shortName>
    </recommendedName>
</protein>